<feature type="transmembrane region" description="Helical" evidence="7">
    <location>
        <begin position="105"/>
        <end position="126"/>
    </location>
</feature>
<dbReference type="RefSeq" id="WP_013254982.1">
    <property type="nucleotide sequence ID" value="NC_014364.1"/>
</dbReference>
<evidence type="ECO:0000256" key="1">
    <source>
        <dbReference type="ARBA" id="ARBA00004651"/>
    </source>
</evidence>
<dbReference type="Gene3D" id="1.10.3720.10">
    <property type="entry name" value="MetI-like"/>
    <property type="match status" value="1"/>
</dbReference>
<gene>
    <name evidence="9" type="ordered locus">Spirs_2405</name>
</gene>
<evidence type="ECO:0000256" key="3">
    <source>
        <dbReference type="ARBA" id="ARBA00022475"/>
    </source>
</evidence>
<sequence length="292" mass="33088">MKHDKAIIWIILFLLPTLLLFIAIYGLPLLTVIATAFTDWRLSKPLTFVGLDNFKRLLFQDDNARRAILNTVVWVLIQSTLHVALGTLLAFLAFRRKRIWNALSISYMIPNIISPVVRGMIFLFVFNPQYGLVNSFIRRFINPEFTQNWFFDPSTAFFTVTLGWFLFAAIVMLLIHAQMATISQSILESAMIDGASDFQIKIHIILPLIKPMIGTCIILSATSMLKEFEFIYVTTQGGPGNVTLSLPLYLYKTALLENNYGYANTIGVLLIVFGILIILGINRLFLVNKDAE</sequence>
<evidence type="ECO:0000313" key="10">
    <source>
        <dbReference type="Proteomes" id="UP000002318"/>
    </source>
</evidence>
<keyword evidence="10" id="KW-1185">Reference proteome</keyword>
<feature type="transmembrane region" description="Helical" evidence="7">
    <location>
        <begin position="7"/>
        <end position="37"/>
    </location>
</feature>
<dbReference type="InterPro" id="IPR000515">
    <property type="entry name" value="MetI-like"/>
</dbReference>
<keyword evidence="6 7" id="KW-0472">Membrane</keyword>
<evidence type="ECO:0000256" key="2">
    <source>
        <dbReference type="ARBA" id="ARBA00022448"/>
    </source>
</evidence>
<comment type="subcellular location">
    <subcellularLocation>
        <location evidence="1 7">Cell membrane</location>
        <topology evidence="1 7">Multi-pass membrane protein</topology>
    </subcellularLocation>
</comment>
<dbReference type="eggNOG" id="COG1175">
    <property type="taxonomic scope" value="Bacteria"/>
</dbReference>
<evidence type="ECO:0000313" key="9">
    <source>
        <dbReference type="EMBL" id="ADK81519.1"/>
    </source>
</evidence>
<keyword evidence="3" id="KW-1003">Cell membrane</keyword>
<accession>E1R1Z3</accession>
<keyword evidence="4 7" id="KW-0812">Transmembrane</keyword>
<protein>
    <submittedName>
        <fullName evidence="9">Binding-protein-dependent transport systems inner membrane component</fullName>
    </submittedName>
</protein>
<feature type="transmembrane region" description="Helical" evidence="7">
    <location>
        <begin position="156"/>
        <end position="175"/>
    </location>
</feature>
<name>E1R1Z3_SEDSS</name>
<comment type="similarity">
    <text evidence="7">Belongs to the binding-protein-dependent transport system permease family.</text>
</comment>
<feature type="transmembrane region" description="Helical" evidence="7">
    <location>
        <begin position="204"/>
        <end position="225"/>
    </location>
</feature>
<evidence type="ECO:0000256" key="6">
    <source>
        <dbReference type="ARBA" id="ARBA00023136"/>
    </source>
</evidence>
<dbReference type="InterPro" id="IPR050809">
    <property type="entry name" value="UgpAE/MalFG_permease"/>
</dbReference>
<feature type="domain" description="ABC transmembrane type-1" evidence="8">
    <location>
        <begin position="68"/>
        <end position="281"/>
    </location>
</feature>
<dbReference type="AlphaFoldDB" id="E1R1Z3"/>
<dbReference type="GO" id="GO:0055085">
    <property type="term" value="P:transmembrane transport"/>
    <property type="evidence" value="ECO:0007669"/>
    <property type="project" value="InterPro"/>
</dbReference>
<dbReference type="Pfam" id="PF00528">
    <property type="entry name" value="BPD_transp_1"/>
    <property type="match status" value="1"/>
</dbReference>
<feature type="transmembrane region" description="Helical" evidence="7">
    <location>
        <begin position="72"/>
        <end position="93"/>
    </location>
</feature>
<evidence type="ECO:0000256" key="7">
    <source>
        <dbReference type="RuleBase" id="RU363032"/>
    </source>
</evidence>
<dbReference type="HOGENOM" id="CLU_016047_0_3_12"/>
<keyword evidence="5 7" id="KW-1133">Transmembrane helix</keyword>
<dbReference type="KEGG" id="ssm:Spirs_2405"/>
<dbReference type="CDD" id="cd06261">
    <property type="entry name" value="TM_PBP2"/>
    <property type="match status" value="1"/>
</dbReference>
<dbReference type="OrthoDB" id="152280at2"/>
<dbReference type="STRING" id="573413.Spirs_2405"/>
<dbReference type="SUPFAM" id="SSF161098">
    <property type="entry name" value="MetI-like"/>
    <property type="match status" value="1"/>
</dbReference>
<dbReference type="InterPro" id="IPR035906">
    <property type="entry name" value="MetI-like_sf"/>
</dbReference>
<dbReference type="PANTHER" id="PTHR43227">
    <property type="entry name" value="BLL4140 PROTEIN"/>
    <property type="match status" value="1"/>
</dbReference>
<keyword evidence="2 7" id="KW-0813">Transport</keyword>
<proteinExistence type="inferred from homology"/>
<feature type="transmembrane region" description="Helical" evidence="7">
    <location>
        <begin position="260"/>
        <end position="281"/>
    </location>
</feature>
<reference evidence="9 10" key="1">
    <citation type="journal article" date="2010" name="Stand. Genomic Sci.">
        <title>Complete genome sequence of Spirochaeta smaragdinae type strain (SEBR 4228).</title>
        <authorList>
            <person name="Mavromatis K."/>
            <person name="Yasawong M."/>
            <person name="Chertkov O."/>
            <person name="Lapidus A."/>
            <person name="Lucas S."/>
            <person name="Nolan M."/>
            <person name="Del Rio T.G."/>
            <person name="Tice H."/>
            <person name="Cheng J.F."/>
            <person name="Pitluck S."/>
            <person name="Liolios K."/>
            <person name="Ivanova N."/>
            <person name="Tapia R."/>
            <person name="Han C."/>
            <person name="Bruce D."/>
            <person name="Goodwin L."/>
            <person name="Pati A."/>
            <person name="Chen A."/>
            <person name="Palaniappan K."/>
            <person name="Land M."/>
            <person name="Hauser L."/>
            <person name="Chang Y.J."/>
            <person name="Jeffries C.D."/>
            <person name="Detter J.C."/>
            <person name="Rohde M."/>
            <person name="Brambilla E."/>
            <person name="Spring S."/>
            <person name="Goker M."/>
            <person name="Sikorski J."/>
            <person name="Woyke T."/>
            <person name="Bristow J."/>
            <person name="Eisen J.A."/>
            <person name="Markowitz V."/>
            <person name="Hugenholtz P."/>
            <person name="Klenk H.P."/>
            <person name="Kyrpides N.C."/>
        </authorList>
    </citation>
    <scope>NUCLEOTIDE SEQUENCE [LARGE SCALE GENOMIC DNA]</scope>
    <source>
        <strain evidence="10">DSM 11293 / JCM 15392 / SEBR 4228</strain>
    </source>
</reference>
<evidence type="ECO:0000259" key="8">
    <source>
        <dbReference type="PROSITE" id="PS50928"/>
    </source>
</evidence>
<evidence type="ECO:0000256" key="5">
    <source>
        <dbReference type="ARBA" id="ARBA00022989"/>
    </source>
</evidence>
<evidence type="ECO:0000256" key="4">
    <source>
        <dbReference type="ARBA" id="ARBA00022692"/>
    </source>
</evidence>
<dbReference type="PANTHER" id="PTHR43227:SF11">
    <property type="entry name" value="BLL4140 PROTEIN"/>
    <property type="match status" value="1"/>
</dbReference>
<dbReference type="EMBL" id="CP002116">
    <property type="protein sequence ID" value="ADK81519.1"/>
    <property type="molecule type" value="Genomic_DNA"/>
</dbReference>
<dbReference type="GO" id="GO:0005886">
    <property type="term" value="C:plasma membrane"/>
    <property type="evidence" value="ECO:0007669"/>
    <property type="project" value="UniProtKB-SubCell"/>
</dbReference>
<dbReference type="PROSITE" id="PS50928">
    <property type="entry name" value="ABC_TM1"/>
    <property type="match status" value="1"/>
</dbReference>
<dbReference type="Proteomes" id="UP000002318">
    <property type="component" value="Chromosome"/>
</dbReference>
<organism evidence="9 10">
    <name type="scientific">Sediminispirochaeta smaragdinae (strain DSM 11293 / JCM 15392 / SEBR 4228)</name>
    <name type="common">Spirochaeta smaragdinae</name>
    <dbReference type="NCBI Taxonomy" id="573413"/>
    <lineage>
        <taxon>Bacteria</taxon>
        <taxon>Pseudomonadati</taxon>
        <taxon>Spirochaetota</taxon>
        <taxon>Spirochaetia</taxon>
        <taxon>Spirochaetales</taxon>
        <taxon>Spirochaetaceae</taxon>
        <taxon>Sediminispirochaeta</taxon>
    </lineage>
</organism>